<dbReference type="InterPro" id="IPR029055">
    <property type="entry name" value="Ntn_hydrolases_N"/>
</dbReference>
<evidence type="ECO:0000259" key="2">
    <source>
        <dbReference type="PROSITE" id="PS51278"/>
    </source>
</evidence>
<comment type="caution">
    <text evidence="3">The sequence shown here is derived from an EMBL/GenBank/DDBJ whole genome shotgun (WGS) entry which is preliminary data.</text>
</comment>
<protein>
    <submittedName>
        <fullName evidence="3">Gamma-glutamyl-hercynylcysteine sulfoxide hydrolase</fullName>
    </submittedName>
</protein>
<gene>
    <name evidence="3" type="primary">egtC</name>
    <name evidence="3" type="ORF">GMJLKIPL_3031</name>
</gene>
<dbReference type="PROSITE" id="PS51278">
    <property type="entry name" value="GATASE_TYPE_2"/>
    <property type="match status" value="1"/>
</dbReference>
<dbReference type="InterPro" id="IPR017932">
    <property type="entry name" value="GATase_2_dom"/>
</dbReference>
<sequence length="328" mass="35534">MQAGHRSRARPANRYLAVSAGARRAMLRRINGLFTLRGRMLRFDEGDGLSLGSKPAAPSKQVGQAMCRFLAYHGEPVYLDELVCVPTHSLVHQSLHAAEAKTETNGDGFGLGWYGERPEPGLFRDVRPAWSDENLRSLSRQIRARTFLAHVRASTGTATTRANCHPFAHGRLLFMHNGQIGGYARIRRRLEALIPDSLYEARQGSTDSEALFLLAIANGLAEDPVGAMAETLATVRGLMRGAAIDEPVRLTAIATDGETLTAYRWACDGCPPSLYWRETATGLVVVSEPIDGCRDGWRVVPKGGALVARAGAPVRVLEPGLAQGRIAA</sequence>
<dbReference type="Gene3D" id="3.60.20.10">
    <property type="entry name" value="Glutamine Phosphoribosylpyrophosphate, subunit 1, domain 1"/>
    <property type="match status" value="1"/>
</dbReference>
<proteinExistence type="predicted"/>
<name>A0ABQ4SDG9_9HYPH</name>
<dbReference type="InterPro" id="IPR052373">
    <property type="entry name" value="Gamma-glu_amide_hydrolase"/>
</dbReference>
<keyword evidence="4" id="KW-1185">Reference proteome</keyword>
<organism evidence="3 4">
    <name type="scientific">Methylobacterium isbiliense</name>
    <dbReference type="NCBI Taxonomy" id="315478"/>
    <lineage>
        <taxon>Bacteria</taxon>
        <taxon>Pseudomonadati</taxon>
        <taxon>Pseudomonadota</taxon>
        <taxon>Alphaproteobacteria</taxon>
        <taxon>Hyphomicrobiales</taxon>
        <taxon>Methylobacteriaceae</taxon>
        <taxon>Methylobacterium</taxon>
    </lineage>
</organism>
<evidence type="ECO:0000313" key="4">
    <source>
        <dbReference type="Proteomes" id="UP001055153"/>
    </source>
</evidence>
<feature type="domain" description="Glutamine amidotransferase type-2" evidence="2">
    <location>
        <begin position="67"/>
        <end position="328"/>
    </location>
</feature>
<dbReference type="Proteomes" id="UP001055153">
    <property type="component" value="Unassembled WGS sequence"/>
</dbReference>
<dbReference type="PANTHER" id="PTHR43187:SF1">
    <property type="entry name" value="GLUTAMINE AMIDOTRANSFERASE DUG3-RELATED"/>
    <property type="match status" value="1"/>
</dbReference>
<dbReference type="InterPro" id="IPR026869">
    <property type="entry name" value="EgtC-like"/>
</dbReference>
<dbReference type="PANTHER" id="PTHR43187">
    <property type="entry name" value="GLUTAMINE AMIDOTRANSFERASE DUG3-RELATED"/>
    <property type="match status" value="1"/>
</dbReference>
<dbReference type="GO" id="GO:0016787">
    <property type="term" value="F:hydrolase activity"/>
    <property type="evidence" value="ECO:0007669"/>
    <property type="project" value="UniProtKB-KW"/>
</dbReference>
<evidence type="ECO:0000313" key="3">
    <source>
        <dbReference type="EMBL" id="GJE01102.1"/>
    </source>
</evidence>
<reference evidence="3" key="2">
    <citation type="submission" date="2021-08" db="EMBL/GenBank/DDBJ databases">
        <authorList>
            <person name="Tani A."/>
            <person name="Ola A."/>
            <person name="Ogura Y."/>
            <person name="Katsura K."/>
            <person name="Hayashi T."/>
        </authorList>
    </citation>
    <scope>NUCLEOTIDE SEQUENCE</scope>
    <source>
        <strain evidence="3">DSM 17168</strain>
    </source>
</reference>
<dbReference type="SUPFAM" id="SSF56235">
    <property type="entry name" value="N-terminal nucleophile aminohydrolases (Ntn hydrolases)"/>
    <property type="match status" value="1"/>
</dbReference>
<evidence type="ECO:0000256" key="1">
    <source>
        <dbReference type="ARBA" id="ARBA00022962"/>
    </source>
</evidence>
<dbReference type="CDD" id="cd01908">
    <property type="entry name" value="YafJ"/>
    <property type="match status" value="1"/>
</dbReference>
<keyword evidence="3" id="KW-0378">Hydrolase</keyword>
<keyword evidence="1" id="KW-0315">Glutamine amidotransferase</keyword>
<accession>A0ABQ4SDG9</accession>
<dbReference type="EMBL" id="BPQQ01000034">
    <property type="protein sequence ID" value="GJE01102.1"/>
    <property type="molecule type" value="Genomic_DNA"/>
</dbReference>
<reference evidence="3" key="1">
    <citation type="journal article" date="2021" name="Front. Microbiol.">
        <title>Comprehensive Comparative Genomics and Phenotyping of Methylobacterium Species.</title>
        <authorList>
            <person name="Alessa O."/>
            <person name="Ogura Y."/>
            <person name="Fujitani Y."/>
            <person name="Takami H."/>
            <person name="Hayashi T."/>
            <person name="Sahin N."/>
            <person name="Tani A."/>
        </authorList>
    </citation>
    <scope>NUCLEOTIDE SEQUENCE</scope>
    <source>
        <strain evidence="3">DSM 17168</strain>
    </source>
</reference>
<dbReference type="Pfam" id="PF13230">
    <property type="entry name" value="GATase_4"/>
    <property type="match status" value="1"/>
</dbReference>